<evidence type="ECO:0000259" key="3">
    <source>
        <dbReference type="Pfam" id="PF00857"/>
    </source>
</evidence>
<evidence type="ECO:0000313" key="5">
    <source>
        <dbReference type="Proteomes" id="UP001519348"/>
    </source>
</evidence>
<name>A0ABS4HKV7_9STAP</name>
<dbReference type="EMBL" id="JAGGKN010000001">
    <property type="protein sequence ID" value="MBP1951540.1"/>
    <property type="molecule type" value="Genomic_DNA"/>
</dbReference>
<comment type="caution">
    <text evidence="4">The sequence shown here is derived from an EMBL/GenBank/DDBJ whole genome shotgun (WGS) entry which is preliminary data.</text>
</comment>
<evidence type="ECO:0000313" key="4">
    <source>
        <dbReference type="EMBL" id="MBP1951540.1"/>
    </source>
</evidence>
<dbReference type="SUPFAM" id="SSF52499">
    <property type="entry name" value="Isochorismatase-like hydrolases"/>
    <property type="match status" value="1"/>
</dbReference>
<keyword evidence="5" id="KW-1185">Reference proteome</keyword>
<proteinExistence type="inferred from homology"/>
<feature type="domain" description="Isochorismatase-like" evidence="3">
    <location>
        <begin position="2"/>
        <end position="96"/>
    </location>
</feature>
<keyword evidence="2" id="KW-0378">Hydrolase</keyword>
<protein>
    <submittedName>
        <fullName evidence="4">Nicotinamidase-related amidase</fullName>
    </submittedName>
</protein>
<dbReference type="PANTHER" id="PTHR43540:SF1">
    <property type="entry name" value="ISOCHORISMATASE HYDROLASE"/>
    <property type="match status" value="1"/>
</dbReference>
<evidence type="ECO:0000256" key="1">
    <source>
        <dbReference type="ARBA" id="ARBA00006336"/>
    </source>
</evidence>
<dbReference type="InterPro" id="IPR050272">
    <property type="entry name" value="Isochorismatase-like_hydrls"/>
</dbReference>
<dbReference type="Proteomes" id="UP001519348">
    <property type="component" value="Unassembled WGS sequence"/>
</dbReference>
<dbReference type="Gene3D" id="3.40.50.850">
    <property type="entry name" value="Isochorismatase-like"/>
    <property type="match status" value="1"/>
</dbReference>
<comment type="similarity">
    <text evidence="1">Belongs to the isochorismatase family.</text>
</comment>
<gene>
    <name evidence="4" type="ORF">J2Z27_000566</name>
</gene>
<organism evidence="4 5">
    <name type="scientific">Jeotgalicoccus aerolatus</name>
    <dbReference type="NCBI Taxonomy" id="709510"/>
    <lineage>
        <taxon>Bacteria</taxon>
        <taxon>Bacillati</taxon>
        <taxon>Bacillota</taxon>
        <taxon>Bacilli</taxon>
        <taxon>Bacillales</taxon>
        <taxon>Staphylococcaceae</taxon>
        <taxon>Jeotgalicoccus</taxon>
    </lineage>
</organism>
<dbReference type="InterPro" id="IPR000868">
    <property type="entry name" value="Isochorismatase-like_dom"/>
</dbReference>
<dbReference type="Pfam" id="PF00857">
    <property type="entry name" value="Isochorismatase"/>
    <property type="match status" value="1"/>
</dbReference>
<dbReference type="InterPro" id="IPR036380">
    <property type="entry name" value="Isochorismatase-like_sf"/>
</dbReference>
<accession>A0ABS4HKV7</accession>
<dbReference type="PANTHER" id="PTHR43540">
    <property type="entry name" value="PEROXYUREIDOACRYLATE/UREIDOACRYLATE AMIDOHYDROLASE-RELATED"/>
    <property type="match status" value="1"/>
</dbReference>
<evidence type="ECO:0000256" key="2">
    <source>
        <dbReference type="ARBA" id="ARBA00022801"/>
    </source>
</evidence>
<reference evidence="4 5" key="1">
    <citation type="submission" date="2021-03" db="EMBL/GenBank/DDBJ databases">
        <title>Genomic Encyclopedia of Type Strains, Phase IV (KMG-IV): sequencing the most valuable type-strain genomes for metagenomic binning, comparative biology and taxonomic classification.</title>
        <authorList>
            <person name="Goeker M."/>
        </authorList>
    </citation>
    <scope>NUCLEOTIDE SEQUENCE [LARGE SCALE GENOMIC DNA]</scope>
    <source>
        <strain evidence="4 5">DSM 22420</strain>
    </source>
</reference>
<sequence>MIVKNFPNSFLKTDLESKLRDNGVTKVIVIGMMTHMCIDATARAAVDLGFEMTVIEDACATLDLSYNEHDVPAEQVHYSFIAALNGMYAEITSTEDFLK</sequence>